<evidence type="ECO:0000256" key="1">
    <source>
        <dbReference type="SAM" id="SignalP"/>
    </source>
</evidence>
<evidence type="ECO:0000313" key="3">
    <source>
        <dbReference type="Proteomes" id="UP000324222"/>
    </source>
</evidence>
<protein>
    <submittedName>
        <fullName evidence="2">Uncharacterized protein</fullName>
    </submittedName>
</protein>
<organism evidence="2 3">
    <name type="scientific">Portunus trituberculatus</name>
    <name type="common">Swimming crab</name>
    <name type="synonym">Neptunus trituberculatus</name>
    <dbReference type="NCBI Taxonomy" id="210409"/>
    <lineage>
        <taxon>Eukaryota</taxon>
        <taxon>Metazoa</taxon>
        <taxon>Ecdysozoa</taxon>
        <taxon>Arthropoda</taxon>
        <taxon>Crustacea</taxon>
        <taxon>Multicrustacea</taxon>
        <taxon>Malacostraca</taxon>
        <taxon>Eumalacostraca</taxon>
        <taxon>Eucarida</taxon>
        <taxon>Decapoda</taxon>
        <taxon>Pleocyemata</taxon>
        <taxon>Brachyura</taxon>
        <taxon>Eubrachyura</taxon>
        <taxon>Portunoidea</taxon>
        <taxon>Portunidae</taxon>
        <taxon>Portuninae</taxon>
        <taxon>Portunus</taxon>
    </lineage>
</organism>
<comment type="caution">
    <text evidence="2">The sequence shown here is derived from an EMBL/GenBank/DDBJ whole genome shotgun (WGS) entry which is preliminary data.</text>
</comment>
<sequence>MLHLGIAVWCAVMWRLNTLKSLLKEKVEEGDSEAWDEASILDGVITWVMEGKEEGSREARIQGPDVPQ</sequence>
<evidence type="ECO:0000313" key="2">
    <source>
        <dbReference type="EMBL" id="MPC36227.1"/>
    </source>
</evidence>
<dbReference type="Proteomes" id="UP000324222">
    <property type="component" value="Unassembled WGS sequence"/>
</dbReference>
<gene>
    <name evidence="2" type="ORF">E2C01_029677</name>
</gene>
<proteinExistence type="predicted"/>
<feature type="chain" id="PRO_5022832426" evidence="1">
    <location>
        <begin position="19"/>
        <end position="68"/>
    </location>
</feature>
<keyword evidence="1" id="KW-0732">Signal</keyword>
<dbReference type="AlphaFoldDB" id="A0A5B7ESK5"/>
<dbReference type="EMBL" id="VSRR010003454">
    <property type="protein sequence ID" value="MPC36227.1"/>
    <property type="molecule type" value="Genomic_DNA"/>
</dbReference>
<keyword evidence="3" id="KW-1185">Reference proteome</keyword>
<accession>A0A5B7ESK5</accession>
<name>A0A5B7ESK5_PORTR</name>
<reference evidence="2 3" key="1">
    <citation type="submission" date="2019-05" db="EMBL/GenBank/DDBJ databases">
        <title>Another draft genome of Portunus trituberculatus and its Hox gene families provides insights of decapod evolution.</title>
        <authorList>
            <person name="Jeong J.-H."/>
            <person name="Song I."/>
            <person name="Kim S."/>
            <person name="Choi T."/>
            <person name="Kim D."/>
            <person name="Ryu S."/>
            <person name="Kim W."/>
        </authorList>
    </citation>
    <scope>NUCLEOTIDE SEQUENCE [LARGE SCALE GENOMIC DNA]</scope>
    <source>
        <tissue evidence="2">Muscle</tissue>
    </source>
</reference>
<feature type="signal peptide" evidence="1">
    <location>
        <begin position="1"/>
        <end position="18"/>
    </location>
</feature>